<keyword evidence="14" id="KW-0732">Signal</keyword>
<dbReference type="InterPro" id="IPR002028">
    <property type="entry name" value="Trp_synthase_suA"/>
</dbReference>
<keyword evidence="8" id="KW-0028">Amino-acid biosynthesis</keyword>
<comment type="cofactor">
    <cofactor evidence="1">
        <name>pyridoxal 5'-phosphate</name>
        <dbReference type="ChEBI" id="CHEBI:597326"/>
    </cofactor>
</comment>
<evidence type="ECO:0000256" key="8">
    <source>
        <dbReference type="ARBA" id="ARBA00022605"/>
    </source>
</evidence>
<evidence type="ECO:0000256" key="1">
    <source>
        <dbReference type="ARBA" id="ARBA00001933"/>
    </source>
</evidence>
<evidence type="ECO:0000256" key="3">
    <source>
        <dbReference type="ARBA" id="ARBA00004733"/>
    </source>
</evidence>
<evidence type="ECO:0000256" key="2">
    <source>
        <dbReference type="ARBA" id="ARBA00003365"/>
    </source>
</evidence>
<comment type="similarity">
    <text evidence="5">In the N-terminal section; belongs to the TrpA family.</text>
</comment>
<dbReference type="FunFam" id="3.40.50.1100:FF:000001">
    <property type="entry name" value="Tryptophan synthase beta chain"/>
    <property type="match status" value="1"/>
</dbReference>
<dbReference type="GO" id="GO:0004834">
    <property type="term" value="F:tryptophan synthase activity"/>
    <property type="evidence" value="ECO:0007669"/>
    <property type="project" value="UniProtKB-EC"/>
</dbReference>
<dbReference type="InterPro" id="IPR001926">
    <property type="entry name" value="TrpB-like_PALP"/>
</dbReference>
<gene>
    <name evidence="16" type="ORF">HAKA00212_LOCUS17485</name>
</gene>
<protein>
    <recommendedName>
        <fullName evidence="7">Tryptophan synthase</fullName>
        <ecNumber evidence="6">4.2.1.20</ecNumber>
    </recommendedName>
</protein>
<evidence type="ECO:0000256" key="4">
    <source>
        <dbReference type="ARBA" id="ARBA00005761"/>
    </source>
</evidence>
<feature type="signal peptide" evidence="14">
    <location>
        <begin position="1"/>
        <end position="18"/>
    </location>
</feature>
<dbReference type="UniPathway" id="UPA00035">
    <property type="reaction ID" value="UER00044"/>
</dbReference>
<dbReference type="NCBIfam" id="TIGR00262">
    <property type="entry name" value="trpA"/>
    <property type="match status" value="1"/>
</dbReference>
<dbReference type="PROSITE" id="PS00168">
    <property type="entry name" value="TRP_SYNTHASE_BETA"/>
    <property type="match status" value="1"/>
</dbReference>
<evidence type="ECO:0000256" key="11">
    <source>
        <dbReference type="ARBA" id="ARBA00023141"/>
    </source>
</evidence>
<evidence type="ECO:0000256" key="10">
    <source>
        <dbReference type="ARBA" id="ARBA00022898"/>
    </source>
</evidence>
<dbReference type="InterPro" id="IPR006653">
    <property type="entry name" value="Trp_synth_b_CS"/>
</dbReference>
<dbReference type="InterPro" id="IPR013785">
    <property type="entry name" value="Aldolase_TIM"/>
</dbReference>
<keyword evidence="9" id="KW-0822">Tryptophan biosynthesis</keyword>
<organism evidence="16">
    <name type="scientific">Heterosigma akashiwo</name>
    <name type="common">Chromophytic alga</name>
    <name type="synonym">Heterosigma carterae</name>
    <dbReference type="NCBI Taxonomy" id="2829"/>
    <lineage>
        <taxon>Eukaryota</taxon>
        <taxon>Sar</taxon>
        <taxon>Stramenopiles</taxon>
        <taxon>Ochrophyta</taxon>
        <taxon>Raphidophyceae</taxon>
        <taxon>Chattonellales</taxon>
        <taxon>Chattonellaceae</taxon>
        <taxon>Heterosigma</taxon>
    </lineage>
</organism>
<dbReference type="InterPro" id="IPR023026">
    <property type="entry name" value="Trp_synth_beta/beta-like"/>
</dbReference>
<dbReference type="EC" id="4.2.1.20" evidence="6"/>
<dbReference type="CDD" id="cd04724">
    <property type="entry name" value="Tryptophan_synthase_alpha"/>
    <property type="match status" value="1"/>
</dbReference>
<accession>A0A7S4DAV4</accession>
<name>A0A7S4DAV4_HETAK</name>
<dbReference type="NCBIfam" id="TIGR00263">
    <property type="entry name" value="trpB"/>
    <property type="match status" value="1"/>
</dbReference>
<dbReference type="CDD" id="cd06446">
    <property type="entry name" value="Trp-synth_B"/>
    <property type="match status" value="1"/>
</dbReference>
<dbReference type="Gene3D" id="3.40.50.1100">
    <property type="match status" value="2"/>
</dbReference>
<evidence type="ECO:0000256" key="9">
    <source>
        <dbReference type="ARBA" id="ARBA00022822"/>
    </source>
</evidence>
<evidence type="ECO:0000259" key="15">
    <source>
        <dbReference type="Pfam" id="PF00291"/>
    </source>
</evidence>
<dbReference type="InterPro" id="IPR011060">
    <property type="entry name" value="RibuloseP-bd_barrel"/>
</dbReference>
<dbReference type="Gene3D" id="3.20.20.70">
    <property type="entry name" value="Aldolase class I"/>
    <property type="match status" value="1"/>
</dbReference>
<dbReference type="AlphaFoldDB" id="A0A7S4DAV4"/>
<dbReference type="SUPFAM" id="SSF51366">
    <property type="entry name" value="Ribulose-phoshate binding barrel"/>
    <property type="match status" value="1"/>
</dbReference>
<evidence type="ECO:0000313" key="16">
    <source>
        <dbReference type="EMBL" id="CAE0638701.1"/>
    </source>
</evidence>
<dbReference type="PANTHER" id="PTHR48077">
    <property type="entry name" value="TRYPTOPHAN SYNTHASE-RELATED"/>
    <property type="match status" value="1"/>
</dbReference>
<dbReference type="FunFam" id="3.20.20.70:FF:000037">
    <property type="entry name" value="Tryptophan synthase alpha chain"/>
    <property type="match status" value="1"/>
</dbReference>
<feature type="domain" description="Tryptophan synthase beta chain-like PALP" evidence="15">
    <location>
        <begin position="390"/>
        <end position="713"/>
    </location>
</feature>
<feature type="chain" id="PRO_5031110085" description="Tryptophan synthase" evidence="14">
    <location>
        <begin position="19"/>
        <end position="752"/>
    </location>
</feature>
<evidence type="ECO:0000256" key="13">
    <source>
        <dbReference type="ARBA" id="ARBA00049047"/>
    </source>
</evidence>
<dbReference type="HAMAP" id="MF_00131">
    <property type="entry name" value="Trp_synth_alpha"/>
    <property type="match status" value="1"/>
</dbReference>
<dbReference type="Pfam" id="PF00291">
    <property type="entry name" value="PALP"/>
    <property type="match status" value="1"/>
</dbReference>
<dbReference type="EMBL" id="HBIU01038206">
    <property type="protein sequence ID" value="CAE0638701.1"/>
    <property type="molecule type" value="Transcribed_RNA"/>
</dbReference>
<reference evidence="16" key="1">
    <citation type="submission" date="2021-01" db="EMBL/GenBank/DDBJ databases">
        <authorList>
            <person name="Corre E."/>
            <person name="Pelletier E."/>
            <person name="Niang G."/>
            <person name="Scheremetjew M."/>
            <person name="Finn R."/>
            <person name="Kale V."/>
            <person name="Holt S."/>
            <person name="Cochrane G."/>
            <person name="Meng A."/>
            <person name="Brown T."/>
            <person name="Cohen L."/>
        </authorList>
    </citation>
    <scope>NUCLEOTIDE SEQUENCE</scope>
    <source>
        <strain evidence="16">CCMP3107</strain>
    </source>
</reference>
<evidence type="ECO:0000256" key="5">
    <source>
        <dbReference type="ARBA" id="ARBA00006095"/>
    </source>
</evidence>
<dbReference type="FunFam" id="3.40.50.1100:FF:000004">
    <property type="entry name" value="Tryptophan synthase beta chain"/>
    <property type="match status" value="1"/>
</dbReference>
<evidence type="ECO:0000256" key="7">
    <source>
        <dbReference type="ARBA" id="ARBA00018724"/>
    </source>
</evidence>
<comment type="catalytic activity">
    <reaction evidence="13">
        <text>(1S,2R)-1-C-(indol-3-yl)glycerol 3-phosphate + L-serine = D-glyceraldehyde 3-phosphate + L-tryptophan + H2O</text>
        <dbReference type="Rhea" id="RHEA:10532"/>
        <dbReference type="ChEBI" id="CHEBI:15377"/>
        <dbReference type="ChEBI" id="CHEBI:33384"/>
        <dbReference type="ChEBI" id="CHEBI:57912"/>
        <dbReference type="ChEBI" id="CHEBI:58866"/>
        <dbReference type="ChEBI" id="CHEBI:59776"/>
        <dbReference type="EC" id="4.2.1.20"/>
    </reaction>
</comment>
<dbReference type="SUPFAM" id="SSF53686">
    <property type="entry name" value="Tryptophan synthase beta subunit-like PLP-dependent enzymes"/>
    <property type="match status" value="1"/>
</dbReference>
<keyword evidence="11" id="KW-0057">Aromatic amino acid biosynthesis</keyword>
<comment type="function">
    <text evidence="2">The alpha subunit is responsible for the aldol cleavage of indoleglycerol phosphate to indole and glyceraldehyde 3-phosphate.</text>
</comment>
<dbReference type="HAMAP" id="MF_00133">
    <property type="entry name" value="Trp_synth_beta"/>
    <property type="match status" value="1"/>
</dbReference>
<comment type="pathway">
    <text evidence="3">Amino-acid biosynthesis; L-tryptophan biosynthesis; L-tryptophan from chorismate: step 5/5.</text>
</comment>
<proteinExistence type="inferred from homology"/>
<dbReference type="InterPro" id="IPR036052">
    <property type="entry name" value="TrpB-like_PALP_sf"/>
</dbReference>
<dbReference type="PANTHER" id="PTHR48077:SF3">
    <property type="entry name" value="TRYPTOPHAN SYNTHASE"/>
    <property type="match status" value="1"/>
</dbReference>
<keyword evidence="10" id="KW-0663">Pyridoxal phosphate</keyword>
<comment type="similarity">
    <text evidence="4">In the C-terminal section; belongs to the TrpB family.</text>
</comment>
<evidence type="ECO:0000256" key="12">
    <source>
        <dbReference type="ARBA" id="ARBA00023239"/>
    </source>
</evidence>
<evidence type="ECO:0000256" key="6">
    <source>
        <dbReference type="ARBA" id="ARBA00012043"/>
    </source>
</evidence>
<dbReference type="GO" id="GO:0005737">
    <property type="term" value="C:cytoplasm"/>
    <property type="evidence" value="ECO:0007669"/>
    <property type="project" value="TreeGrafter"/>
</dbReference>
<keyword evidence="12" id="KW-0456">Lyase</keyword>
<evidence type="ECO:0000256" key="14">
    <source>
        <dbReference type="SAM" id="SignalP"/>
    </source>
</evidence>
<dbReference type="Pfam" id="PF00290">
    <property type="entry name" value="Trp_syntA"/>
    <property type="match status" value="1"/>
</dbReference>
<sequence>MSILRLVSLLMLLAFAVASSPVFRAGSKSLALSTTSLNKLAVRGGVVESNRLLPAFEKARAEKKSALVSYLTAGYPAMEDTVELMLALQAGGTDVIELGVPFTDPQADGATIQHTNEIALANKITTKDSLEFVRQARERGLTIPVVLMGYYNPFLRYGLDKLMQECKEVGVDGFIIVDLPPEYGEEIINKCREYGLSFVPLISPTTTDERIAFLADAADSFLYCVSLTGVTGARSGLPDDLPDFVARIRGVTDMPLAVGFGISQPEHVAQVSKLADGVVVGSAIMNTIDGCAAGSSAQEKAAALEAFVGTLKGACGEPAQTAGPARARGAYVAPPTSTYFGDDAQTGFGGRYIPETLAEAHVELEKAYAEAKADPAFQAEVDFYRREFVGGPTPMYHAERLSKHCGGAQIWLKREELAHTGAHKINNAVGQALLVKRMGKTRVIAETGAGQHGVATAAVCAHMGLPCVVYMGAVDCERQALNVFRMKMLGADVRPVFAGQRTLKDAINEAMRDWVTNVRDTHYLIGSAIGPHPFPTIVRDFQAVIGKEARQQILEKAGRLPDVVVACVGGGSNAIGMFHPFVEDKEVRLVGVEAAGAGLDKKHSATLTMGSPGVLHGTRTYVIQDDQGQIPETHSISAGLDYPGVGPEHAYLKDIGRAEYCAVTDEQVLEGFQTLSRCEGIIPALEPSHAVYQAMQLAKTMRPDQIVLVNLCGRGDKDMHTVAKAYNVDLSDYTTVANVEDYKGYFSGDGDQ</sequence>
<dbReference type="InterPro" id="IPR006654">
    <property type="entry name" value="Trp_synth_beta"/>
</dbReference>